<dbReference type="Proteomes" id="UP000297725">
    <property type="component" value="Unassembled WGS sequence"/>
</dbReference>
<dbReference type="SUPFAM" id="SSF48498">
    <property type="entry name" value="Tetracyclin repressor-like, C-terminal domain"/>
    <property type="match status" value="1"/>
</dbReference>
<proteinExistence type="predicted"/>
<reference evidence="6 8" key="2">
    <citation type="journal article" date="2020" name="Int. J. Syst. Evol. Microbiol.">
        <title>Vagococcus xieshaowenii sp. nov., isolated from snow finch (Montifringilla taczanowskii) cloacal content.</title>
        <authorList>
            <person name="Ge Y."/>
            <person name="Yang J."/>
            <person name="Lai X.H."/>
            <person name="Zhang G."/>
            <person name="Jin D."/>
            <person name="Lu S."/>
            <person name="Wang B."/>
            <person name="Huang Y."/>
            <person name="Huang Y."/>
            <person name="Ren Z."/>
            <person name="Zhang X."/>
            <person name="Xu J."/>
        </authorList>
    </citation>
    <scope>NUCLEOTIDE SEQUENCE [LARGE SCALE GENOMIC DNA]</scope>
    <source>
        <strain evidence="6">Personal::cf-49</strain>
        <strain evidence="8">personal::cf-49</strain>
    </source>
</reference>
<feature type="DNA-binding region" description="H-T-H motif" evidence="4">
    <location>
        <begin position="25"/>
        <end position="44"/>
    </location>
</feature>
<name>A0AAJ5JL08_9ENTE</name>
<dbReference type="PANTHER" id="PTHR30055">
    <property type="entry name" value="HTH-TYPE TRANSCRIPTIONAL REGULATOR RUTR"/>
    <property type="match status" value="1"/>
</dbReference>
<keyword evidence="2 4" id="KW-0238">DNA-binding</keyword>
<dbReference type="InterPro" id="IPR001647">
    <property type="entry name" value="HTH_TetR"/>
</dbReference>
<sequence>MKITDEDIYRASRELLLIGGYDYLTFAKLSQNLDVTRPALYKHFQTKDELILSMMEAEMTVFLEDLPEIAGNQPTDSLDILLRKFLAFADVHRLLESVYRIDYDTRRQFPEKMLKLKKAHEQFKHYLDQLIDEGKEQQVFERNIPNEWIVNFFMNAIHMVEDRDSCEEIEIVKQLLMNGVGKR</sequence>
<evidence type="ECO:0000313" key="9">
    <source>
        <dbReference type="Proteomes" id="UP000297725"/>
    </source>
</evidence>
<evidence type="ECO:0000313" key="6">
    <source>
        <dbReference type="EMBL" id="QCA29129.1"/>
    </source>
</evidence>
<dbReference type="InterPro" id="IPR036271">
    <property type="entry name" value="Tet_transcr_reg_TetR-rel_C_sf"/>
</dbReference>
<organism evidence="7 9">
    <name type="scientific">Vagococcus xieshaowenii</name>
    <dbReference type="NCBI Taxonomy" id="2562451"/>
    <lineage>
        <taxon>Bacteria</taxon>
        <taxon>Bacillati</taxon>
        <taxon>Bacillota</taxon>
        <taxon>Bacilli</taxon>
        <taxon>Lactobacillales</taxon>
        <taxon>Enterococcaceae</taxon>
        <taxon>Vagococcus</taxon>
    </lineage>
</organism>
<dbReference type="RefSeq" id="WP_135254499.1">
    <property type="nucleotide sequence ID" value="NZ_CP038865.1"/>
</dbReference>
<dbReference type="Pfam" id="PF00440">
    <property type="entry name" value="TetR_N"/>
    <property type="match status" value="1"/>
</dbReference>
<accession>A0AAJ5JL08</accession>
<dbReference type="PANTHER" id="PTHR30055:SF234">
    <property type="entry name" value="HTH-TYPE TRANSCRIPTIONAL REGULATOR BETI"/>
    <property type="match status" value="1"/>
</dbReference>
<evidence type="ECO:0000259" key="5">
    <source>
        <dbReference type="PROSITE" id="PS50977"/>
    </source>
</evidence>
<dbReference type="SUPFAM" id="SSF46689">
    <property type="entry name" value="Homeodomain-like"/>
    <property type="match status" value="1"/>
</dbReference>
<dbReference type="Proteomes" id="UP000296883">
    <property type="component" value="Chromosome"/>
</dbReference>
<dbReference type="InterPro" id="IPR050109">
    <property type="entry name" value="HTH-type_TetR-like_transc_reg"/>
</dbReference>
<dbReference type="Gene3D" id="1.10.357.10">
    <property type="entry name" value="Tetracycline Repressor, domain 2"/>
    <property type="match status" value="1"/>
</dbReference>
<evidence type="ECO:0000256" key="1">
    <source>
        <dbReference type="ARBA" id="ARBA00023015"/>
    </source>
</evidence>
<keyword evidence="8" id="KW-1185">Reference proteome</keyword>
<dbReference type="GO" id="GO:0003700">
    <property type="term" value="F:DNA-binding transcription factor activity"/>
    <property type="evidence" value="ECO:0007669"/>
    <property type="project" value="TreeGrafter"/>
</dbReference>
<feature type="domain" description="HTH tetR-type" evidence="5">
    <location>
        <begin position="2"/>
        <end position="62"/>
    </location>
</feature>
<evidence type="ECO:0000313" key="8">
    <source>
        <dbReference type="Proteomes" id="UP000296883"/>
    </source>
</evidence>
<evidence type="ECO:0000313" key="7">
    <source>
        <dbReference type="EMBL" id="TFZ40894.1"/>
    </source>
</evidence>
<reference evidence="7 9" key="1">
    <citation type="submission" date="2019-03" db="EMBL/GenBank/DDBJ databases">
        <title>Vagococcus sp. was isolated fron gut of Carduelis flavirostris.</title>
        <authorList>
            <person name="Ge Y."/>
        </authorList>
    </citation>
    <scope>NUCLEOTIDE SEQUENCE [LARGE SCALE GENOMIC DNA]</scope>
    <source>
        <strain evidence="7 9">CF-210</strain>
    </source>
</reference>
<dbReference type="PROSITE" id="PS50977">
    <property type="entry name" value="HTH_TETR_2"/>
    <property type="match status" value="1"/>
</dbReference>
<dbReference type="PRINTS" id="PR00455">
    <property type="entry name" value="HTHTETR"/>
</dbReference>
<gene>
    <name evidence="7" type="ORF">E4031_05785</name>
    <name evidence="6" type="ORF">E4Z98_07310</name>
</gene>
<keyword evidence="1" id="KW-0805">Transcription regulation</keyword>
<dbReference type="AlphaFoldDB" id="A0AAJ5JL08"/>
<evidence type="ECO:0000256" key="4">
    <source>
        <dbReference type="PROSITE-ProRule" id="PRU00335"/>
    </source>
</evidence>
<dbReference type="GO" id="GO:0000976">
    <property type="term" value="F:transcription cis-regulatory region binding"/>
    <property type="evidence" value="ECO:0007669"/>
    <property type="project" value="TreeGrafter"/>
</dbReference>
<dbReference type="EMBL" id="SRHU01000023">
    <property type="protein sequence ID" value="TFZ40894.1"/>
    <property type="molecule type" value="Genomic_DNA"/>
</dbReference>
<evidence type="ECO:0000256" key="2">
    <source>
        <dbReference type="ARBA" id="ARBA00023125"/>
    </source>
</evidence>
<dbReference type="EMBL" id="CP038865">
    <property type="protein sequence ID" value="QCA29129.1"/>
    <property type="molecule type" value="Genomic_DNA"/>
</dbReference>
<evidence type="ECO:0000256" key="3">
    <source>
        <dbReference type="ARBA" id="ARBA00023163"/>
    </source>
</evidence>
<dbReference type="InterPro" id="IPR009057">
    <property type="entry name" value="Homeodomain-like_sf"/>
</dbReference>
<protein>
    <submittedName>
        <fullName evidence="7">TetR/AcrR family transcriptional regulator</fullName>
    </submittedName>
</protein>
<keyword evidence="3" id="KW-0804">Transcription</keyword>
<dbReference type="Gene3D" id="1.10.10.60">
    <property type="entry name" value="Homeodomain-like"/>
    <property type="match status" value="1"/>
</dbReference>